<comment type="caution">
    <text evidence="3">The sequence shown here is derived from an EMBL/GenBank/DDBJ whole genome shotgun (WGS) entry which is preliminary data.</text>
</comment>
<dbReference type="Proteomes" id="UP000321574">
    <property type="component" value="Unassembled WGS sequence"/>
</dbReference>
<evidence type="ECO:0000313" key="4">
    <source>
        <dbReference type="Proteomes" id="UP000321574"/>
    </source>
</evidence>
<reference evidence="3 4" key="1">
    <citation type="submission" date="2019-06" db="EMBL/GenBank/DDBJ databases">
        <title>Cerasibacillus sp. nov., isolated from maize field.</title>
        <authorList>
            <person name="Lin S.-Y."/>
            <person name="Tsai C.-F."/>
            <person name="Young C.-C."/>
        </authorList>
    </citation>
    <scope>NUCLEOTIDE SEQUENCE [LARGE SCALE GENOMIC DNA]</scope>
    <source>
        <strain evidence="3 4">CC-CFT480</strain>
    </source>
</reference>
<dbReference type="EMBL" id="VDUW01000004">
    <property type="protein sequence ID" value="TXL65051.1"/>
    <property type="molecule type" value="Genomic_DNA"/>
</dbReference>
<dbReference type="AlphaFoldDB" id="A0A5C8NV48"/>
<name>A0A5C8NV48_9BACI</name>
<keyword evidence="4" id="KW-1185">Reference proteome</keyword>
<sequence length="410" mass="47467">MRGYGEPLFSKGDLSRYLRNCTEDVTRKITELDEDYLINVGESQFVEYMVDSSKLDEVILFLDSADAEEREEMIPAEYFPKTFFVMEGKSYPKPVYYYNIPYEGNPDLLRLQPSAYRMSHPYVKIGSNKLTTKFFSFDNDMNKLNNEILSLNDDLKYNIDNINNDIRNYNNSLRSHVENVFKARKEQILDKRNQQLKLIVPLKRNQESNNSYSAPSPKIKKTITPKPTVSSGKNIEPYPTLGDDDYKAILKNINGTGKALERKPSVYADKDEETLRDHFLMNLEPVFDGSATGETFNQKGKTDILLRYKGDNIFIGECKFWKGAVSLVRTINQLLGYLTWRDSKTAIIMFVRNNDFSSVVDKAQGAMSNHLNYIKFEGKSDESWFDYIFHLEGDKNKEIKVALMLYHMKP</sequence>
<dbReference type="OrthoDB" id="5447244at2"/>
<evidence type="ECO:0000256" key="2">
    <source>
        <dbReference type="SAM" id="MobiDB-lite"/>
    </source>
</evidence>
<protein>
    <submittedName>
        <fullName evidence="3">Uncharacterized protein</fullName>
    </submittedName>
</protein>
<feature type="region of interest" description="Disordered" evidence="2">
    <location>
        <begin position="207"/>
        <end position="237"/>
    </location>
</feature>
<proteinExistence type="predicted"/>
<gene>
    <name evidence="3" type="ORF">FHP05_07900</name>
</gene>
<evidence type="ECO:0000256" key="1">
    <source>
        <dbReference type="SAM" id="Coils"/>
    </source>
</evidence>
<accession>A0A5C8NV48</accession>
<feature type="coiled-coil region" evidence="1">
    <location>
        <begin position="152"/>
        <end position="179"/>
    </location>
</feature>
<evidence type="ECO:0000313" key="3">
    <source>
        <dbReference type="EMBL" id="TXL65051.1"/>
    </source>
</evidence>
<organism evidence="3 4">
    <name type="scientific">Cerasibacillus terrae</name>
    <dbReference type="NCBI Taxonomy" id="2498845"/>
    <lineage>
        <taxon>Bacteria</taxon>
        <taxon>Bacillati</taxon>
        <taxon>Bacillota</taxon>
        <taxon>Bacilli</taxon>
        <taxon>Bacillales</taxon>
        <taxon>Bacillaceae</taxon>
        <taxon>Cerasibacillus</taxon>
    </lineage>
</organism>
<keyword evidence="1" id="KW-0175">Coiled coil</keyword>